<reference evidence="4" key="1">
    <citation type="submission" date="2021-01" db="EMBL/GenBank/DDBJ databases">
        <title>Novel species in genus Nocardioides.</title>
        <authorList>
            <person name="Zhang G."/>
        </authorList>
    </citation>
    <scope>NUCLEOTIDE SEQUENCE</scope>
    <source>
        <strain evidence="4">Zg-536</strain>
    </source>
</reference>
<feature type="compositionally biased region" description="Pro residues" evidence="1">
    <location>
        <begin position="25"/>
        <end position="40"/>
    </location>
</feature>
<feature type="transmembrane region" description="Helical" evidence="2">
    <location>
        <begin position="72"/>
        <end position="101"/>
    </location>
</feature>
<organism evidence="4 5">
    <name type="scientific">Nocardioides faecalis</name>
    <dbReference type="NCBI Taxonomy" id="2803858"/>
    <lineage>
        <taxon>Bacteria</taxon>
        <taxon>Bacillati</taxon>
        <taxon>Actinomycetota</taxon>
        <taxon>Actinomycetes</taxon>
        <taxon>Propionibacteriales</taxon>
        <taxon>Nocardioidaceae</taxon>
        <taxon>Nocardioides</taxon>
    </lineage>
</organism>
<dbReference type="InterPro" id="IPR025241">
    <property type="entry name" value="DUF4190"/>
</dbReference>
<dbReference type="Proteomes" id="UP000663791">
    <property type="component" value="Unassembled WGS sequence"/>
</dbReference>
<accession>A0A938Y2X5</accession>
<keyword evidence="2" id="KW-1133">Transmembrane helix</keyword>
<evidence type="ECO:0000256" key="2">
    <source>
        <dbReference type="SAM" id="Phobius"/>
    </source>
</evidence>
<name>A0A938Y2X5_9ACTN</name>
<evidence type="ECO:0000313" key="5">
    <source>
        <dbReference type="Proteomes" id="UP000663791"/>
    </source>
</evidence>
<gene>
    <name evidence="4" type="ORF">JK386_03740</name>
</gene>
<feature type="compositionally biased region" description="Low complexity" evidence="1">
    <location>
        <begin position="14"/>
        <end position="24"/>
    </location>
</feature>
<comment type="caution">
    <text evidence="4">The sequence shown here is derived from an EMBL/GenBank/DDBJ whole genome shotgun (WGS) entry which is preliminary data.</text>
</comment>
<proteinExistence type="predicted"/>
<dbReference type="EMBL" id="JAERTX010000003">
    <property type="protein sequence ID" value="MBM9459003.1"/>
    <property type="molecule type" value="Genomic_DNA"/>
</dbReference>
<sequence length="145" mass="14879">MSTPPWGEQPSDEQPQPSYGQDPYGQPPYGQPPYGQPPYGQPSYGQAPYGQPSPYGQQPYGYAPAAPTNGMAIASLVVSILGLTVCCGAPGVVGAILGHVARRQIAQTGQGGAGLALAGVIVGWISFAICIAIGLFYVALFALNV</sequence>
<keyword evidence="2" id="KW-0812">Transmembrane</keyword>
<evidence type="ECO:0000259" key="3">
    <source>
        <dbReference type="Pfam" id="PF13828"/>
    </source>
</evidence>
<feature type="transmembrane region" description="Helical" evidence="2">
    <location>
        <begin position="113"/>
        <end position="143"/>
    </location>
</feature>
<dbReference type="RefSeq" id="WP_205290304.1">
    <property type="nucleotide sequence ID" value="NZ_CP074406.1"/>
</dbReference>
<feature type="domain" description="DUF4190" evidence="3">
    <location>
        <begin position="71"/>
        <end position="131"/>
    </location>
</feature>
<feature type="region of interest" description="Disordered" evidence="1">
    <location>
        <begin position="1"/>
        <end position="55"/>
    </location>
</feature>
<evidence type="ECO:0000256" key="1">
    <source>
        <dbReference type="SAM" id="MobiDB-lite"/>
    </source>
</evidence>
<dbReference type="AlphaFoldDB" id="A0A938Y2X5"/>
<keyword evidence="2" id="KW-0472">Membrane</keyword>
<dbReference type="Pfam" id="PF13828">
    <property type="entry name" value="DUF4190"/>
    <property type="match status" value="1"/>
</dbReference>
<protein>
    <submittedName>
        <fullName evidence="4">DUF4190 domain-containing protein</fullName>
    </submittedName>
</protein>
<feature type="compositionally biased region" description="Low complexity" evidence="1">
    <location>
        <begin position="41"/>
        <end position="55"/>
    </location>
</feature>
<keyword evidence="5" id="KW-1185">Reference proteome</keyword>
<evidence type="ECO:0000313" key="4">
    <source>
        <dbReference type="EMBL" id="MBM9459003.1"/>
    </source>
</evidence>